<keyword evidence="10" id="KW-1185">Reference proteome</keyword>
<dbReference type="PANTHER" id="PTHR35038">
    <property type="entry name" value="DISSIMILATORY SULFITE REDUCTASE SIRA"/>
    <property type="match status" value="1"/>
</dbReference>
<dbReference type="CDD" id="cd08168">
    <property type="entry name" value="Cytochrom_C3"/>
    <property type="match status" value="1"/>
</dbReference>
<evidence type="ECO:0000256" key="5">
    <source>
        <dbReference type="ARBA" id="ARBA00022982"/>
    </source>
</evidence>
<name>A0ABQ0JSK9_9BACT</name>
<reference evidence="10" key="1">
    <citation type="journal article" date="2015" name="Genome Announc.">
        <title>Draft Genome Sequence of an Anaerobic Ammonium-Oxidizing Bacterium, "Candidatus Brocadia sinica".</title>
        <authorList>
            <person name="Oshiki M."/>
            <person name="Shinyako-Hata K."/>
            <person name="Satoh H."/>
            <person name="Okabe S."/>
        </authorList>
    </citation>
    <scope>NUCLEOTIDE SEQUENCE [LARGE SCALE GENOMIC DNA]</scope>
    <source>
        <strain evidence="10">JPN1</strain>
    </source>
</reference>
<keyword evidence="1" id="KW-0813">Transport</keyword>
<dbReference type="InterPro" id="IPR029467">
    <property type="entry name" value="Cyt_c7-like"/>
</dbReference>
<keyword evidence="7" id="KW-0812">Transmembrane</keyword>
<evidence type="ECO:0000313" key="10">
    <source>
        <dbReference type="Proteomes" id="UP000032309"/>
    </source>
</evidence>
<dbReference type="PANTHER" id="PTHR35038:SF8">
    <property type="entry name" value="C-TYPE POLYHEME CYTOCHROME OMCC"/>
    <property type="match status" value="1"/>
</dbReference>
<keyword evidence="5" id="KW-0249">Electron transport</keyword>
<dbReference type="InterPro" id="IPR038266">
    <property type="entry name" value="NapC/NirT_cytc_sf"/>
</dbReference>
<keyword evidence="7" id="KW-1133">Transmembrane helix</keyword>
<evidence type="ECO:0000259" key="8">
    <source>
        <dbReference type="Pfam" id="PF14522"/>
    </source>
</evidence>
<organism evidence="9 10">
    <name type="scientific">Candidatus Brocadia sinica JPN1</name>
    <dbReference type="NCBI Taxonomy" id="1197129"/>
    <lineage>
        <taxon>Bacteria</taxon>
        <taxon>Pseudomonadati</taxon>
        <taxon>Planctomycetota</taxon>
        <taxon>Candidatus Brocadiia</taxon>
        <taxon>Candidatus Brocadiales</taxon>
        <taxon>Candidatus Brocadiaceae</taxon>
        <taxon>Candidatus Brocadia</taxon>
    </lineage>
</organism>
<dbReference type="Proteomes" id="UP000032309">
    <property type="component" value="Unassembled WGS sequence"/>
</dbReference>
<evidence type="ECO:0000256" key="1">
    <source>
        <dbReference type="ARBA" id="ARBA00022448"/>
    </source>
</evidence>
<evidence type="ECO:0000313" key="9">
    <source>
        <dbReference type="EMBL" id="GAN31712.1"/>
    </source>
</evidence>
<keyword evidence="7" id="KW-0472">Membrane</keyword>
<evidence type="ECO:0000256" key="7">
    <source>
        <dbReference type="SAM" id="Phobius"/>
    </source>
</evidence>
<keyword evidence="3" id="KW-0479">Metal-binding</keyword>
<keyword evidence="2" id="KW-0349">Heme</keyword>
<keyword evidence="4" id="KW-0732">Signal</keyword>
<dbReference type="Gene3D" id="3.90.10.10">
    <property type="entry name" value="Cytochrome C3"/>
    <property type="match status" value="1"/>
</dbReference>
<feature type="transmembrane region" description="Helical" evidence="7">
    <location>
        <begin position="16"/>
        <end position="35"/>
    </location>
</feature>
<gene>
    <name evidence="9" type="ORF">BROSI_A0216</name>
</gene>
<dbReference type="Pfam" id="PF14522">
    <property type="entry name" value="Cytochrome_C7"/>
    <property type="match status" value="1"/>
</dbReference>
<dbReference type="InterPro" id="IPR036280">
    <property type="entry name" value="Multihaem_cyt_sf"/>
</dbReference>
<proteinExistence type="predicted"/>
<sequence length="384" mass="43316">MFDEVRRLNKKHTIKLAISSAVAIGIVLVVMFTTVTSPKQRQFCINCHSNTSLNISCKKSSLKDIACGECHHHENKDAIAMGVEINDEYCTAESCHPLSKLSAKSLQYRKITPFEHKTHTREFSDTFRLKCTSCHANLGRERHFELDTKTCNVCHFTSTLKYPDTQGKKPISDCALCHTHIKKTLKIYEKTFRHDAYEGNEKVSCTDCHFKIVQGNGKVDKESCRQCHGKVGDNFHNASDMHRIHIGAYKTACTSCHDPIIHGWLKVNNPVDGGEYHSQSVDTCAEVQNLLMMGKGGAGVEGEPDPMYLATLNCSACHKDKLFTNVKSQVCNNCHGRGFDKILSEQRRFVSFNLQLLNTLLIKVKNIKTLTQIALFKRRKQIIP</sequence>
<protein>
    <submittedName>
        <fullName evidence="9">Hypothetical multiheme protein</fullName>
    </submittedName>
</protein>
<accession>A0ABQ0JSK9</accession>
<dbReference type="SUPFAM" id="SSF48695">
    <property type="entry name" value="Multiheme cytochromes"/>
    <property type="match status" value="1"/>
</dbReference>
<comment type="caution">
    <text evidence="9">The sequence shown here is derived from an EMBL/GenBank/DDBJ whole genome shotgun (WGS) entry which is preliminary data.</text>
</comment>
<dbReference type="RefSeq" id="WP_052561545.1">
    <property type="nucleotide sequence ID" value="NZ_BAFN01000001.1"/>
</dbReference>
<evidence type="ECO:0000256" key="6">
    <source>
        <dbReference type="ARBA" id="ARBA00023004"/>
    </source>
</evidence>
<feature type="domain" description="Cytochrome c7-like" evidence="8">
    <location>
        <begin position="241"/>
        <end position="335"/>
    </location>
</feature>
<evidence type="ECO:0000256" key="4">
    <source>
        <dbReference type="ARBA" id="ARBA00022729"/>
    </source>
</evidence>
<keyword evidence="6" id="KW-0408">Iron</keyword>
<dbReference type="Gene3D" id="1.10.3820.10">
    <property type="entry name" value="Di-heme elbow motif domain"/>
    <property type="match status" value="1"/>
</dbReference>
<dbReference type="EMBL" id="BAFN01000001">
    <property type="protein sequence ID" value="GAN31712.1"/>
    <property type="molecule type" value="Genomic_DNA"/>
</dbReference>
<evidence type="ECO:0000256" key="2">
    <source>
        <dbReference type="ARBA" id="ARBA00022617"/>
    </source>
</evidence>
<dbReference type="InterPro" id="IPR051829">
    <property type="entry name" value="Multiheme_Cytochr_ET"/>
</dbReference>
<evidence type="ECO:0000256" key="3">
    <source>
        <dbReference type="ARBA" id="ARBA00022723"/>
    </source>
</evidence>